<reference evidence="7 8" key="1">
    <citation type="submission" date="2024-09" db="EMBL/GenBank/DDBJ databases">
        <authorList>
            <person name="Sun Q."/>
            <person name="Mori K."/>
        </authorList>
    </citation>
    <scope>NUCLEOTIDE SEQUENCE [LARGE SCALE GENOMIC DNA]</scope>
    <source>
        <strain evidence="7 8">NCAIM B.02610</strain>
    </source>
</reference>
<dbReference type="InterPro" id="IPR006139">
    <property type="entry name" value="D-isomer_2_OHA_DH_cat_dom"/>
</dbReference>
<evidence type="ECO:0000256" key="1">
    <source>
        <dbReference type="ARBA" id="ARBA00005854"/>
    </source>
</evidence>
<comment type="caution">
    <text evidence="7">The sequence shown here is derived from an EMBL/GenBank/DDBJ whole genome shotgun (WGS) entry which is preliminary data.</text>
</comment>
<evidence type="ECO:0000313" key="7">
    <source>
        <dbReference type="EMBL" id="MFC0473027.1"/>
    </source>
</evidence>
<keyword evidence="2 4" id="KW-0560">Oxidoreductase</keyword>
<organism evidence="7 8">
    <name type="scientific">Halalkalibacter kiskunsagensis</name>
    <dbReference type="NCBI Taxonomy" id="1548599"/>
    <lineage>
        <taxon>Bacteria</taxon>
        <taxon>Bacillati</taxon>
        <taxon>Bacillota</taxon>
        <taxon>Bacilli</taxon>
        <taxon>Bacillales</taxon>
        <taxon>Bacillaceae</taxon>
        <taxon>Halalkalibacter</taxon>
    </lineage>
</organism>
<comment type="similarity">
    <text evidence="1 4">Belongs to the D-isomer specific 2-hydroxyacid dehydrogenase family.</text>
</comment>
<dbReference type="Gene3D" id="3.40.50.720">
    <property type="entry name" value="NAD(P)-binding Rossmann-like Domain"/>
    <property type="match status" value="2"/>
</dbReference>
<dbReference type="InterPro" id="IPR029753">
    <property type="entry name" value="D-isomer_DH_CS"/>
</dbReference>
<dbReference type="Proteomes" id="UP001589838">
    <property type="component" value="Unassembled WGS sequence"/>
</dbReference>
<evidence type="ECO:0000259" key="6">
    <source>
        <dbReference type="Pfam" id="PF02826"/>
    </source>
</evidence>
<dbReference type="PROSITE" id="PS00670">
    <property type="entry name" value="D_2_HYDROXYACID_DH_2"/>
    <property type="match status" value="1"/>
</dbReference>
<dbReference type="PANTHER" id="PTHR42789:SF1">
    <property type="entry name" value="D-ISOMER SPECIFIC 2-HYDROXYACID DEHYDROGENASE FAMILY PROTEIN (AFU_ORTHOLOGUE AFUA_6G10090)"/>
    <property type="match status" value="1"/>
</dbReference>
<evidence type="ECO:0000259" key="5">
    <source>
        <dbReference type="Pfam" id="PF00389"/>
    </source>
</evidence>
<dbReference type="RefSeq" id="WP_335961189.1">
    <property type="nucleotide sequence ID" value="NZ_JAXBLX010000015.1"/>
</dbReference>
<keyword evidence="3" id="KW-0520">NAD</keyword>
<keyword evidence="8" id="KW-1185">Reference proteome</keyword>
<sequence length="327" mass="36947">MLKGLFILDDFQLIYRNVHQQIRQYVDIYAEPQTKESIEKNPTLLEEADVMFSGWGCPMLDKRFLAEAKNLKAVFYGAGSIKHIVTDAFWERGIQITSAYAANAVPVVEFTLAQILFSLKRGWYYVMKTKLDCEFPEKEEVPGTYGSTIGIVSLGMIGKKVCQILKQFDVHVIAYDPYVSKGEAKALGVELCSLQDVFRNSDVISLHAPWLKETEGLINGPLIASMRANATLINTSRGAVMNEHDLINVLQMRPDIYAVLDVTHPEPPIEGSVLYTLDNVILTPHIAGSLSRECYRMGEFMLEELKLYMDKKPLQWEITKEQSIIMG</sequence>
<evidence type="ECO:0000256" key="3">
    <source>
        <dbReference type="ARBA" id="ARBA00023027"/>
    </source>
</evidence>
<feature type="domain" description="D-isomer specific 2-hydroxyacid dehydrogenase catalytic" evidence="5">
    <location>
        <begin position="14"/>
        <end position="317"/>
    </location>
</feature>
<evidence type="ECO:0000313" key="8">
    <source>
        <dbReference type="Proteomes" id="UP001589838"/>
    </source>
</evidence>
<evidence type="ECO:0000256" key="4">
    <source>
        <dbReference type="RuleBase" id="RU003719"/>
    </source>
</evidence>
<gene>
    <name evidence="7" type="ORF">ACFFHM_21665</name>
</gene>
<dbReference type="PANTHER" id="PTHR42789">
    <property type="entry name" value="D-ISOMER SPECIFIC 2-HYDROXYACID DEHYDROGENASE FAMILY PROTEIN (AFU_ORTHOLOGUE AFUA_6G10090)"/>
    <property type="match status" value="1"/>
</dbReference>
<feature type="domain" description="D-isomer specific 2-hydroxyacid dehydrogenase NAD-binding" evidence="6">
    <location>
        <begin position="136"/>
        <end position="287"/>
    </location>
</feature>
<dbReference type="SUPFAM" id="SSF52283">
    <property type="entry name" value="Formate/glycerate dehydrogenase catalytic domain-like"/>
    <property type="match status" value="1"/>
</dbReference>
<dbReference type="Pfam" id="PF02826">
    <property type="entry name" value="2-Hacid_dh_C"/>
    <property type="match status" value="1"/>
</dbReference>
<dbReference type="CDD" id="cd12167">
    <property type="entry name" value="2-Hacid_dh_8"/>
    <property type="match status" value="1"/>
</dbReference>
<accession>A0ABV6KJA5</accession>
<dbReference type="InterPro" id="IPR006140">
    <property type="entry name" value="D-isomer_DH_NAD-bd"/>
</dbReference>
<proteinExistence type="inferred from homology"/>
<dbReference type="InterPro" id="IPR036291">
    <property type="entry name" value="NAD(P)-bd_dom_sf"/>
</dbReference>
<name>A0ABV6KJA5_9BACI</name>
<dbReference type="EMBL" id="JBHLUX010000090">
    <property type="protein sequence ID" value="MFC0473027.1"/>
    <property type="molecule type" value="Genomic_DNA"/>
</dbReference>
<dbReference type="SUPFAM" id="SSF51735">
    <property type="entry name" value="NAD(P)-binding Rossmann-fold domains"/>
    <property type="match status" value="1"/>
</dbReference>
<protein>
    <submittedName>
        <fullName evidence="7">Hydroxyacid dehydrogenase</fullName>
    </submittedName>
</protein>
<dbReference type="InterPro" id="IPR050857">
    <property type="entry name" value="D-2-hydroxyacid_DH"/>
</dbReference>
<evidence type="ECO:0000256" key="2">
    <source>
        <dbReference type="ARBA" id="ARBA00023002"/>
    </source>
</evidence>
<dbReference type="Pfam" id="PF00389">
    <property type="entry name" value="2-Hacid_dh"/>
    <property type="match status" value="1"/>
</dbReference>